<keyword evidence="6" id="KW-1185">Reference proteome</keyword>
<sequence length="427" mass="46391">MNQTFKKLAVSSAVMVMTFAGISVSLTNVVSAAKKPTKITVWHAMNGVYNDALKDEVADFNASQKDYKVEITGQGDYTTLNQKVMAAAKSKTLPTVAQATYTQVPDYAKNGIVKNLDQQVKGKQGWSKKDLKNIYPGFLAQTKYKGHYYAMPFSASVRIMLYNKTLLDQYNLSVPKTWDDIQAMAPTLAKDGIATVGFDKSYDMELNGLMHAVGVEGVDAKGKIHIDDPKAVKAADMLNQLLQQGYAKSAGSDMYGTNNFVNGKTALSFTSSAGIAATKQAAPDGMEWGTAVVPSYQGKTATQFAGNNLVLTSQANKKQAAGAFAFMKYVMSDKETVKWAKATGYLPVTKKGAASKDYKKYLQANPMAQAGSNSLKYGFSDPAFTGFQEYRNQLLAAVDQMITKQTPAKDALKTLKQQTQKIVKEAK</sequence>
<dbReference type="GO" id="GO:0055052">
    <property type="term" value="C:ATP-binding cassette (ABC) transporter complex, substrate-binding subunit-containing"/>
    <property type="evidence" value="ECO:0007669"/>
    <property type="project" value="TreeGrafter"/>
</dbReference>
<dbReference type="GO" id="GO:0042956">
    <property type="term" value="P:maltodextrin transmembrane transport"/>
    <property type="evidence" value="ECO:0007669"/>
    <property type="project" value="TreeGrafter"/>
</dbReference>
<dbReference type="RefSeq" id="WP_166009749.1">
    <property type="nucleotide sequence ID" value="NZ_CP049888.1"/>
</dbReference>
<proteinExistence type="inferred from homology"/>
<name>A0A6G8AZ96_9LACO</name>
<evidence type="ECO:0000256" key="1">
    <source>
        <dbReference type="ARBA" id="ARBA00008520"/>
    </source>
</evidence>
<dbReference type="EMBL" id="CP049888">
    <property type="protein sequence ID" value="QIL50289.1"/>
    <property type="molecule type" value="Genomic_DNA"/>
</dbReference>
<evidence type="ECO:0000313" key="6">
    <source>
        <dbReference type="Proteomes" id="UP000500741"/>
    </source>
</evidence>
<comment type="similarity">
    <text evidence="1">Belongs to the bacterial solute-binding protein 1 family.</text>
</comment>
<gene>
    <name evidence="5" type="ORF">G7084_02480</name>
</gene>
<feature type="signal peptide" evidence="4">
    <location>
        <begin position="1"/>
        <end position="22"/>
    </location>
</feature>
<dbReference type="GO" id="GO:0015768">
    <property type="term" value="P:maltose transport"/>
    <property type="evidence" value="ECO:0007669"/>
    <property type="project" value="TreeGrafter"/>
</dbReference>
<dbReference type="Pfam" id="PF13416">
    <property type="entry name" value="SBP_bac_8"/>
    <property type="match status" value="1"/>
</dbReference>
<evidence type="ECO:0000313" key="5">
    <source>
        <dbReference type="EMBL" id="QIL50289.1"/>
    </source>
</evidence>
<evidence type="ECO:0000256" key="4">
    <source>
        <dbReference type="SAM" id="SignalP"/>
    </source>
</evidence>
<keyword evidence="3 4" id="KW-0732">Signal</keyword>
<evidence type="ECO:0000256" key="2">
    <source>
        <dbReference type="ARBA" id="ARBA00022448"/>
    </source>
</evidence>
<feature type="chain" id="PRO_5038475110" evidence="4">
    <location>
        <begin position="23"/>
        <end position="427"/>
    </location>
</feature>
<dbReference type="Gene3D" id="3.40.190.10">
    <property type="entry name" value="Periplasmic binding protein-like II"/>
    <property type="match status" value="1"/>
</dbReference>
<reference evidence="5 6" key="1">
    <citation type="submission" date="2020-03" db="EMBL/GenBank/DDBJ databases">
        <title>Weissella sp. nov., isolated from Cybister lewisianus.</title>
        <authorList>
            <person name="Hyun D.-W."/>
            <person name="Bae J.-W."/>
        </authorList>
    </citation>
    <scope>NUCLEOTIDE SEQUENCE [LARGE SCALE GENOMIC DNA]</scope>
    <source>
        <strain evidence="5 6">HDW19</strain>
    </source>
</reference>
<dbReference type="Proteomes" id="UP000500741">
    <property type="component" value="Chromosome"/>
</dbReference>
<organism evidence="5 6">
    <name type="scientific">Weissella coleopterorum</name>
    <dbReference type="NCBI Taxonomy" id="2714949"/>
    <lineage>
        <taxon>Bacteria</taxon>
        <taxon>Bacillati</taxon>
        <taxon>Bacillota</taxon>
        <taxon>Bacilli</taxon>
        <taxon>Lactobacillales</taxon>
        <taxon>Lactobacillaceae</taxon>
        <taxon>Weissella</taxon>
    </lineage>
</organism>
<dbReference type="InterPro" id="IPR006059">
    <property type="entry name" value="SBP"/>
</dbReference>
<dbReference type="KEGG" id="wco:G7084_02480"/>
<dbReference type="GO" id="GO:1901982">
    <property type="term" value="F:maltose binding"/>
    <property type="evidence" value="ECO:0007669"/>
    <property type="project" value="TreeGrafter"/>
</dbReference>
<dbReference type="SUPFAM" id="SSF53850">
    <property type="entry name" value="Periplasmic binding protein-like II"/>
    <property type="match status" value="1"/>
</dbReference>
<evidence type="ECO:0000256" key="3">
    <source>
        <dbReference type="ARBA" id="ARBA00022729"/>
    </source>
</evidence>
<dbReference type="PANTHER" id="PTHR30061">
    <property type="entry name" value="MALTOSE-BINDING PERIPLASMIC PROTEIN"/>
    <property type="match status" value="1"/>
</dbReference>
<dbReference type="AlphaFoldDB" id="A0A6G8AZ96"/>
<dbReference type="CDD" id="cd14748">
    <property type="entry name" value="PBP2_UgpB"/>
    <property type="match status" value="1"/>
</dbReference>
<protein>
    <submittedName>
        <fullName evidence="5">ABC transporter substrate-binding protein</fullName>
    </submittedName>
</protein>
<dbReference type="PANTHER" id="PTHR30061:SF50">
    <property type="entry name" value="MALTOSE_MALTODEXTRIN-BINDING PERIPLASMIC PROTEIN"/>
    <property type="match status" value="1"/>
</dbReference>
<accession>A0A6G8AZ96</accession>
<keyword evidence="2" id="KW-0813">Transport</keyword>